<name>A0ABS5LAX0_9BACI</name>
<dbReference type="Proteomes" id="UP000682403">
    <property type="component" value="Unassembled WGS sequence"/>
</dbReference>
<reference evidence="2 3" key="1">
    <citation type="submission" date="2021-04" db="EMBL/GenBank/DDBJ databases">
        <title>Metabacillus sp. strain KIGAM252 whole genome sequence.</title>
        <authorList>
            <person name="Seo M.-J."/>
            <person name="Cho E.-S."/>
            <person name="Hwang C.Y."/>
            <person name="Yoon D.J."/>
        </authorList>
    </citation>
    <scope>NUCLEOTIDE SEQUENCE [LARGE SCALE GENOMIC DNA]</scope>
    <source>
        <strain evidence="2 3">KIGAM252</strain>
    </source>
</reference>
<dbReference type="PANTHER" id="PTHR42663">
    <property type="entry name" value="HYDROLASE C777.06C-RELATED-RELATED"/>
    <property type="match status" value="1"/>
</dbReference>
<keyword evidence="3" id="KW-1185">Reference proteome</keyword>
<sequence>MKFEFLGTGGAMTIPRPLCRCAVCEEAREIGVPYSRSGPSLFVHGLNLLFDTPEDIYFQINRSSIQSIEGVFYSHWHPDHVMGRRIVESLNADWRNHPPSHTKTKVYLPKQVAVDFQRFLGSGDHFAFFEQQGFVDLRELKDGDSVWVKDTIITPFRLAEDYVYAFLLENSEQKVVIAMDETNNWKPGSEVKGADLAILPAGIFETHPLTGERLVQADHPLLKEECTFTETIEIIKVLQAKKTMLTHIEEISGLSHDDLKEVEKLLAAEGLNVEFAYDTLIVHTDHQ</sequence>
<feature type="domain" description="Metallo-beta-lactamase" evidence="1">
    <location>
        <begin position="47"/>
        <end position="248"/>
    </location>
</feature>
<comment type="caution">
    <text evidence="2">The sequence shown here is derived from an EMBL/GenBank/DDBJ whole genome shotgun (WGS) entry which is preliminary data.</text>
</comment>
<proteinExistence type="predicted"/>
<dbReference type="EMBL" id="JAGVRK010000001">
    <property type="protein sequence ID" value="MBS2967776.1"/>
    <property type="molecule type" value="Genomic_DNA"/>
</dbReference>
<dbReference type="SUPFAM" id="SSF56281">
    <property type="entry name" value="Metallo-hydrolase/oxidoreductase"/>
    <property type="match status" value="1"/>
</dbReference>
<dbReference type="InterPro" id="IPR001279">
    <property type="entry name" value="Metallo-B-lactamas"/>
</dbReference>
<evidence type="ECO:0000313" key="3">
    <source>
        <dbReference type="Proteomes" id="UP000682403"/>
    </source>
</evidence>
<evidence type="ECO:0000313" key="2">
    <source>
        <dbReference type="EMBL" id="MBS2967776.1"/>
    </source>
</evidence>
<gene>
    <name evidence="2" type="ORF">J9317_03175</name>
</gene>
<dbReference type="Gene3D" id="3.60.15.10">
    <property type="entry name" value="Ribonuclease Z/Hydroxyacylglutathione hydrolase-like"/>
    <property type="match status" value="1"/>
</dbReference>
<organism evidence="2 3">
    <name type="scientific">Metabacillus flavus</name>
    <dbReference type="NCBI Taxonomy" id="2823519"/>
    <lineage>
        <taxon>Bacteria</taxon>
        <taxon>Bacillati</taxon>
        <taxon>Bacillota</taxon>
        <taxon>Bacilli</taxon>
        <taxon>Bacillales</taxon>
        <taxon>Bacillaceae</taxon>
        <taxon>Metabacillus</taxon>
    </lineage>
</organism>
<protein>
    <recommendedName>
        <fullName evidence="1">Metallo-beta-lactamase domain-containing protein</fullName>
    </recommendedName>
</protein>
<dbReference type="PANTHER" id="PTHR42663:SF6">
    <property type="entry name" value="HYDROLASE C777.06C-RELATED"/>
    <property type="match status" value="1"/>
</dbReference>
<accession>A0ABS5LAX0</accession>
<evidence type="ECO:0000259" key="1">
    <source>
        <dbReference type="Pfam" id="PF12706"/>
    </source>
</evidence>
<dbReference type="InterPro" id="IPR036866">
    <property type="entry name" value="RibonucZ/Hydroxyglut_hydro"/>
</dbReference>
<dbReference type="RefSeq" id="WP_211556442.1">
    <property type="nucleotide sequence ID" value="NZ_JAGVRK010000001.1"/>
</dbReference>
<dbReference type="Pfam" id="PF12706">
    <property type="entry name" value="Lactamase_B_2"/>
    <property type="match status" value="1"/>
</dbReference>